<evidence type="ECO:0000313" key="2">
    <source>
        <dbReference type="EMBL" id="MDP0589830.1"/>
    </source>
</evidence>
<sequence length="50" mass="5989">MRHIEKVEPEGTLTVRPKTNVRPLMNKRYTPPDSRRKIPDLVREKSRSFK</sequence>
<accession>A0AA90STP3</accession>
<evidence type="ECO:0000313" key="3">
    <source>
        <dbReference type="Proteomes" id="UP001178148"/>
    </source>
</evidence>
<comment type="caution">
    <text evidence="2">The sequence shown here is derived from an EMBL/GenBank/DDBJ whole genome shotgun (WGS) entry which is preliminary data.</text>
</comment>
<reference evidence="2 3" key="1">
    <citation type="journal article" date="2023" name="bioRxiv">
        <title>An intranuclear bacterial parasite of deep-sea mussels expresses apoptosis inhibitors acquired from its host.</title>
        <authorList>
            <person name="Gonzalez Porras M.A."/>
            <person name="Assie A."/>
            <person name="Tietjen M."/>
            <person name="Violette M."/>
            <person name="Kleiner M."/>
            <person name="Gruber-Vodicka H."/>
            <person name="Dubilier N."/>
            <person name="Leisch N."/>
        </authorList>
    </citation>
    <scope>NUCLEOTIDE SEQUENCE [LARGE SCALE GENOMIC DNA]</scope>
    <source>
        <strain evidence="2">IAP13</strain>
    </source>
</reference>
<keyword evidence="3" id="KW-1185">Reference proteome</keyword>
<proteinExistence type="predicted"/>
<protein>
    <submittedName>
        <fullName evidence="2">Uncharacterized protein</fullName>
    </submittedName>
</protein>
<dbReference type="Proteomes" id="UP001178148">
    <property type="component" value="Unassembled WGS sequence"/>
</dbReference>
<dbReference type="EMBL" id="JASXSV010000021">
    <property type="protein sequence ID" value="MDP0589830.1"/>
    <property type="molecule type" value="Genomic_DNA"/>
</dbReference>
<gene>
    <name evidence="2" type="ORF">QS748_11815</name>
</gene>
<feature type="compositionally biased region" description="Basic and acidic residues" evidence="1">
    <location>
        <begin position="33"/>
        <end position="50"/>
    </location>
</feature>
<organism evidence="2 3">
    <name type="scientific">Candidatus Endonucleibacter bathymodioli</name>
    <dbReference type="NCBI Taxonomy" id="539814"/>
    <lineage>
        <taxon>Bacteria</taxon>
        <taxon>Pseudomonadati</taxon>
        <taxon>Pseudomonadota</taxon>
        <taxon>Gammaproteobacteria</taxon>
        <taxon>Oceanospirillales</taxon>
        <taxon>Endozoicomonadaceae</taxon>
        <taxon>Candidatus Endonucleibacter</taxon>
    </lineage>
</organism>
<evidence type="ECO:0000256" key="1">
    <source>
        <dbReference type="SAM" id="MobiDB-lite"/>
    </source>
</evidence>
<dbReference type="AlphaFoldDB" id="A0AA90STP3"/>
<name>A0AA90STP3_9GAMM</name>
<feature type="region of interest" description="Disordered" evidence="1">
    <location>
        <begin position="23"/>
        <end position="50"/>
    </location>
</feature>